<protein>
    <submittedName>
        <fullName evidence="1">Uncharacterized protein</fullName>
    </submittedName>
</protein>
<name>A0A1F5E4P6_9BACT</name>
<proteinExistence type="predicted"/>
<reference evidence="1 2" key="1">
    <citation type="journal article" date="2016" name="Nat. Commun.">
        <title>Thousands of microbial genomes shed light on interconnected biogeochemical processes in an aquifer system.</title>
        <authorList>
            <person name="Anantharaman K."/>
            <person name="Brown C.T."/>
            <person name="Hug L.A."/>
            <person name="Sharon I."/>
            <person name="Castelle C.J."/>
            <person name="Probst A.J."/>
            <person name="Thomas B.C."/>
            <person name="Singh A."/>
            <person name="Wilkins M.J."/>
            <person name="Karaoz U."/>
            <person name="Brodie E.L."/>
            <person name="Williams K.H."/>
            <person name="Hubbard S.S."/>
            <person name="Banfield J.F."/>
        </authorList>
    </citation>
    <scope>NUCLEOTIDE SEQUENCE [LARGE SCALE GENOMIC DNA]</scope>
</reference>
<comment type="caution">
    <text evidence="1">The sequence shown here is derived from an EMBL/GenBank/DDBJ whole genome shotgun (WGS) entry which is preliminary data.</text>
</comment>
<organism evidence="1 2">
    <name type="scientific">Candidatus Berkelbacteria bacterium RIFOXYA2_FULL_43_10</name>
    <dbReference type="NCBI Taxonomy" id="1797472"/>
    <lineage>
        <taxon>Bacteria</taxon>
        <taxon>Candidatus Berkelbacteria</taxon>
    </lineage>
</organism>
<dbReference type="EMBL" id="MEZY01000050">
    <property type="protein sequence ID" value="OGD62372.1"/>
    <property type="molecule type" value="Genomic_DNA"/>
</dbReference>
<evidence type="ECO:0000313" key="2">
    <source>
        <dbReference type="Proteomes" id="UP000178583"/>
    </source>
</evidence>
<gene>
    <name evidence="1" type="ORF">A2215_02945</name>
</gene>
<accession>A0A1F5E4P6</accession>
<dbReference type="AlphaFoldDB" id="A0A1F5E4P6"/>
<sequence length="353" mass="39962">MARRYKPESLWAPRRYRAVTETLVETYRAQIGPFHNNPQSPEMSIFALPQLDKPEKAIAGAFFLTSLLRGSIATVKAVTTFKNLVTKHPEVLDPTSILELGQSRLNTELEHAGLGFLSTYVVGDWIRNATILAKEQIAFVDLVTGFRDFQTAHFVMSAPRWAGGTRRNTHLRYYDFYGMGGTGKVLTLFLQMLMDQKLIPRFNLPVLTDIHLLRIFTATRAVKTDSGSILAYTLARMLRDLSLSKHPRDDPRFNVDLSRATYRLGQKFCSRHPQMTATPIPPEMRSKVGKKSPYTPIGDLLGKRSDDMGKCVESECPLRKWCRDIVPSGAFYECQVVAPARLLKPWLEERGLT</sequence>
<evidence type="ECO:0000313" key="1">
    <source>
        <dbReference type="EMBL" id="OGD62372.1"/>
    </source>
</evidence>
<dbReference type="Proteomes" id="UP000178583">
    <property type="component" value="Unassembled WGS sequence"/>
</dbReference>